<dbReference type="STRING" id="37653.A0A0L8I2P4"/>
<reference evidence="3" key="1">
    <citation type="submission" date="2015-07" db="EMBL/GenBank/DDBJ databases">
        <title>MeaNS - Measles Nucleotide Surveillance Program.</title>
        <authorList>
            <person name="Tran T."/>
            <person name="Druce J."/>
        </authorList>
    </citation>
    <scope>NUCLEOTIDE SEQUENCE</scope>
    <source>
        <strain evidence="3">UCB-OBI-ISO-001</strain>
        <tissue evidence="3">Gonad</tissue>
    </source>
</reference>
<proteinExistence type="predicted"/>
<name>A0A0L8I2P4_OCTBM</name>
<dbReference type="SMART" id="SM00612">
    <property type="entry name" value="Kelch"/>
    <property type="match status" value="1"/>
</dbReference>
<sequence length="100" mass="11156">MDTPRSNFAIEVLEGMIFAIGGFDGFNTISRVECFDTVSEQWYKTASLNINRSALSACVIEGLPNVKPYISERNRKEGGVGSNSKPNFLHPESNRYSLTY</sequence>
<dbReference type="EMBL" id="KQ416694">
    <property type="protein sequence ID" value="KOF95738.1"/>
    <property type="molecule type" value="Genomic_DNA"/>
</dbReference>
<dbReference type="AlphaFoldDB" id="A0A0L8I2P4"/>
<feature type="region of interest" description="Disordered" evidence="2">
    <location>
        <begin position="71"/>
        <end position="100"/>
    </location>
</feature>
<organism evidence="3">
    <name type="scientific">Octopus bimaculoides</name>
    <name type="common">California two-spotted octopus</name>
    <dbReference type="NCBI Taxonomy" id="37653"/>
    <lineage>
        <taxon>Eukaryota</taxon>
        <taxon>Metazoa</taxon>
        <taxon>Spiralia</taxon>
        <taxon>Lophotrochozoa</taxon>
        <taxon>Mollusca</taxon>
        <taxon>Cephalopoda</taxon>
        <taxon>Coleoidea</taxon>
        <taxon>Octopodiformes</taxon>
        <taxon>Octopoda</taxon>
        <taxon>Incirrata</taxon>
        <taxon>Octopodidae</taxon>
        <taxon>Octopus</taxon>
    </lineage>
</organism>
<evidence type="ECO:0000256" key="1">
    <source>
        <dbReference type="ARBA" id="ARBA00022441"/>
    </source>
</evidence>
<dbReference type="InterPro" id="IPR006652">
    <property type="entry name" value="Kelch_1"/>
</dbReference>
<dbReference type="InterPro" id="IPR015915">
    <property type="entry name" value="Kelch-typ_b-propeller"/>
</dbReference>
<evidence type="ECO:0000256" key="2">
    <source>
        <dbReference type="SAM" id="MobiDB-lite"/>
    </source>
</evidence>
<protein>
    <recommendedName>
        <fullName evidence="4">BACK domain-containing protein</fullName>
    </recommendedName>
</protein>
<dbReference type="Pfam" id="PF01344">
    <property type="entry name" value="Kelch_1"/>
    <property type="match status" value="1"/>
</dbReference>
<evidence type="ECO:0008006" key="4">
    <source>
        <dbReference type="Google" id="ProtNLM"/>
    </source>
</evidence>
<dbReference type="SUPFAM" id="SSF117281">
    <property type="entry name" value="Kelch motif"/>
    <property type="match status" value="1"/>
</dbReference>
<dbReference type="Gene3D" id="2.120.10.80">
    <property type="entry name" value="Kelch-type beta propeller"/>
    <property type="match status" value="1"/>
</dbReference>
<gene>
    <name evidence="3" type="ORF">OCBIM_22037422mg</name>
</gene>
<dbReference type="OrthoDB" id="191037at2759"/>
<keyword evidence="1" id="KW-0880">Kelch repeat</keyword>
<evidence type="ECO:0000313" key="3">
    <source>
        <dbReference type="EMBL" id="KOF95738.1"/>
    </source>
</evidence>
<accession>A0A0L8I2P4</accession>